<dbReference type="PANTHER" id="PTHR30168">
    <property type="entry name" value="PUTATIVE MEMBRANE PROTEIN YPFJ"/>
    <property type="match status" value="1"/>
</dbReference>
<feature type="chain" id="PRO_5047344445" evidence="5">
    <location>
        <begin position="24"/>
        <end position="261"/>
    </location>
</feature>
<comment type="subcellular location">
    <subcellularLocation>
        <location evidence="1">Membrane</location>
        <topology evidence="1">Single-pass membrane protein</topology>
    </subcellularLocation>
</comment>
<evidence type="ECO:0000256" key="4">
    <source>
        <dbReference type="ARBA" id="ARBA00023136"/>
    </source>
</evidence>
<sequence>MRKLLIMTLTAASMLSLSATATAATTATPVKHPKLIANPLYEAGALPATTCEEPKVKRNDRKSGRAYVDAVIACLESTWEQHLTAADLPFSKVKVRYVSKLPKTYCGTRETEKEDSTARYCGKTGELVFQLGKTWLDDPSDLWLFNTVSYMYGWHVMKLVGIADAYDAAPSSGKTEDRELARRQSLQNDCFSTAFLKSVWPLKGRTTKDWTYLLSMVEGDAPGEARLYGKRANVVAWYKRGFATGDPGSCNTWTAPSSKVA</sequence>
<comment type="caution">
    <text evidence="6">The sequence shown here is derived from an EMBL/GenBank/DDBJ whole genome shotgun (WGS) entry which is preliminary data.</text>
</comment>
<proteinExistence type="predicted"/>
<dbReference type="RefSeq" id="WP_219539629.1">
    <property type="nucleotide sequence ID" value="NZ_JAHKRM010000068.1"/>
</dbReference>
<evidence type="ECO:0000256" key="3">
    <source>
        <dbReference type="ARBA" id="ARBA00022989"/>
    </source>
</evidence>
<dbReference type="EMBL" id="JBHUCM010000040">
    <property type="protein sequence ID" value="MFD1543732.1"/>
    <property type="molecule type" value="Genomic_DNA"/>
</dbReference>
<keyword evidence="7" id="KW-1185">Reference proteome</keyword>
<evidence type="ECO:0000256" key="2">
    <source>
        <dbReference type="ARBA" id="ARBA00022692"/>
    </source>
</evidence>
<keyword evidence="2" id="KW-0812">Transmembrane</keyword>
<organism evidence="6 7">
    <name type="scientific">Nonomuraea guangzhouensis</name>
    <dbReference type="NCBI Taxonomy" id="1291555"/>
    <lineage>
        <taxon>Bacteria</taxon>
        <taxon>Bacillati</taxon>
        <taxon>Actinomycetota</taxon>
        <taxon>Actinomycetes</taxon>
        <taxon>Streptosporangiales</taxon>
        <taxon>Streptosporangiaceae</taxon>
        <taxon>Nonomuraea</taxon>
    </lineage>
</organism>
<accession>A0ABW4GLV2</accession>
<dbReference type="PANTHER" id="PTHR30168:SF0">
    <property type="entry name" value="INNER MEMBRANE PROTEIN"/>
    <property type="match status" value="1"/>
</dbReference>
<gene>
    <name evidence="6" type="ORF">ACFSJ0_42280</name>
</gene>
<keyword evidence="3" id="KW-1133">Transmembrane helix</keyword>
<feature type="signal peptide" evidence="5">
    <location>
        <begin position="1"/>
        <end position="23"/>
    </location>
</feature>
<keyword evidence="5" id="KW-0732">Signal</keyword>
<evidence type="ECO:0000313" key="7">
    <source>
        <dbReference type="Proteomes" id="UP001597097"/>
    </source>
</evidence>
<dbReference type="Pfam" id="PF04228">
    <property type="entry name" value="Zn_peptidase"/>
    <property type="match status" value="1"/>
</dbReference>
<evidence type="ECO:0000313" key="6">
    <source>
        <dbReference type="EMBL" id="MFD1543732.1"/>
    </source>
</evidence>
<evidence type="ECO:0000256" key="1">
    <source>
        <dbReference type="ARBA" id="ARBA00004167"/>
    </source>
</evidence>
<dbReference type="Proteomes" id="UP001597097">
    <property type="component" value="Unassembled WGS sequence"/>
</dbReference>
<protein>
    <submittedName>
        <fullName evidence="6">Neutral zinc metallopeptidase</fullName>
    </submittedName>
</protein>
<dbReference type="InterPro" id="IPR007343">
    <property type="entry name" value="Uncharacterised_pept_Zn_put"/>
</dbReference>
<evidence type="ECO:0000256" key="5">
    <source>
        <dbReference type="SAM" id="SignalP"/>
    </source>
</evidence>
<keyword evidence="4" id="KW-0472">Membrane</keyword>
<reference evidence="7" key="1">
    <citation type="journal article" date="2019" name="Int. J. Syst. Evol. Microbiol.">
        <title>The Global Catalogue of Microorganisms (GCM) 10K type strain sequencing project: providing services to taxonomists for standard genome sequencing and annotation.</title>
        <authorList>
            <consortium name="The Broad Institute Genomics Platform"/>
            <consortium name="The Broad Institute Genome Sequencing Center for Infectious Disease"/>
            <person name="Wu L."/>
            <person name="Ma J."/>
        </authorList>
    </citation>
    <scope>NUCLEOTIDE SEQUENCE [LARGE SCALE GENOMIC DNA]</scope>
    <source>
        <strain evidence="7">CGMCC 1.15399</strain>
    </source>
</reference>
<name>A0ABW4GLV2_9ACTN</name>